<dbReference type="Proteomes" id="UP000470520">
    <property type="component" value="Unassembled WGS sequence"/>
</dbReference>
<dbReference type="RefSeq" id="WP_164189742.1">
    <property type="nucleotide sequence ID" value="NZ_JAAGMR010000202.1"/>
</dbReference>
<dbReference type="EMBL" id="JAAGMR010000202">
    <property type="protein sequence ID" value="NEB93409.1"/>
    <property type="molecule type" value="Genomic_DNA"/>
</dbReference>
<name>A0A7K3QU28_9ACTN</name>
<gene>
    <name evidence="1" type="ORF">G3I21_17220</name>
</gene>
<evidence type="ECO:0000313" key="2">
    <source>
        <dbReference type="Proteomes" id="UP000470520"/>
    </source>
</evidence>
<protein>
    <submittedName>
        <fullName evidence="1">Uncharacterized protein</fullName>
    </submittedName>
</protein>
<reference evidence="1 2" key="1">
    <citation type="submission" date="2020-01" db="EMBL/GenBank/DDBJ databases">
        <title>Insect and environment-associated Actinomycetes.</title>
        <authorList>
            <person name="Currrie C."/>
            <person name="Chevrette M."/>
            <person name="Carlson C."/>
            <person name="Stubbendieck R."/>
            <person name="Wendt-Pienkowski E."/>
        </authorList>
    </citation>
    <scope>NUCLEOTIDE SEQUENCE [LARGE SCALE GENOMIC DNA]</scope>
    <source>
        <strain evidence="1 2">SID7754</strain>
    </source>
</reference>
<accession>A0A7K3QU28</accession>
<comment type="caution">
    <text evidence="1">The sequence shown here is derived from an EMBL/GenBank/DDBJ whole genome shotgun (WGS) entry which is preliminary data.</text>
</comment>
<evidence type="ECO:0000313" key="1">
    <source>
        <dbReference type="EMBL" id="NEB93409.1"/>
    </source>
</evidence>
<organism evidence="1 2">
    <name type="scientific">Streptomyces bauhiniae</name>
    <dbReference type="NCBI Taxonomy" id="2340725"/>
    <lineage>
        <taxon>Bacteria</taxon>
        <taxon>Bacillati</taxon>
        <taxon>Actinomycetota</taxon>
        <taxon>Actinomycetes</taxon>
        <taxon>Kitasatosporales</taxon>
        <taxon>Streptomycetaceae</taxon>
        <taxon>Streptomyces</taxon>
    </lineage>
</organism>
<sequence>MDQGDAARRVRLVREALVLVAASAEEQRAWVSRAGVGTDEIALMFDDVLRLGDGLVPGLQAIDAVFAGMTADRTVDHWSVAALAEDEGWERARLLAREILGRQRSCAGASWPFAQFPAPLGKLT</sequence>
<dbReference type="AlphaFoldDB" id="A0A7K3QU28"/>
<proteinExistence type="predicted"/>